<dbReference type="EMBL" id="CP162670">
    <property type="protein sequence ID" value="XDL24671.1"/>
    <property type="molecule type" value="Genomic_DNA"/>
</dbReference>
<dbReference type="Gene3D" id="1.10.3290.10">
    <property type="entry name" value="Fido-like domain"/>
    <property type="match status" value="1"/>
</dbReference>
<dbReference type="SUPFAM" id="SSF140931">
    <property type="entry name" value="Fic-like"/>
    <property type="match status" value="1"/>
</dbReference>
<dbReference type="GO" id="GO:0070733">
    <property type="term" value="F:AMPylase activity"/>
    <property type="evidence" value="ECO:0007669"/>
    <property type="project" value="UniProtKB-EC"/>
</dbReference>
<dbReference type="PANTHER" id="PTHR39560">
    <property type="entry name" value="PROTEIN ADENYLYLTRANSFERASE FIC-RELATED"/>
    <property type="match status" value="1"/>
</dbReference>
<dbReference type="GO" id="GO:0005524">
    <property type="term" value="F:ATP binding"/>
    <property type="evidence" value="ECO:0007669"/>
    <property type="project" value="UniProtKB-KW"/>
</dbReference>
<dbReference type="RefSeq" id="WP_368678956.1">
    <property type="nucleotide sequence ID" value="NZ_CP162670.1"/>
</dbReference>
<organism evidence="9">
    <name type="scientific">Dickeya oryzae</name>
    <dbReference type="NCBI Taxonomy" id="1240404"/>
    <lineage>
        <taxon>Bacteria</taxon>
        <taxon>Pseudomonadati</taxon>
        <taxon>Pseudomonadota</taxon>
        <taxon>Gammaproteobacteria</taxon>
        <taxon>Enterobacterales</taxon>
        <taxon>Pectobacteriaceae</taxon>
        <taxon>Dickeya</taxon>
    </lineage>
</organism>
<dbReference type="InterPro" id="IPR003812">
    <property type="entry name" value="Fido"/>
</dbReference>
<evidence type="ECO:0000256" key="4">
    <source>
        <dbReference type="ARBA" id="ARBA00022840"/>
    </source>
</evidence>
<dbReference type="PANTHER" id="PTHR39560:SF1">
    <property type="entry name" value="PROTEIN ADENYLYLTRANSFERASE FIC-RELATED"/>
    <property type="match status" value="1"/>
</dbReference>
<dbReference type="GO" id="GO:0051302">
    <property type="term" value="P:regulation of cell division"/>
    <property type="evidence" value="ECO:0007669"/>
    <property type="project" value="TreeGrafter"/>
</dbReference>
<proteinExistence type="predicted"/>
<dbReference type="InterPro" id="IPR036597">
    <property type="entry name" value="Fido-like_dom_sf"/>
</dbReference>
<evidence type="ECO:0000313" key="9">
    <source>
        <dbReference type="EMBL" id="XDL24671.1"/>
    </source>
</evidence>
<dbReference type="AlphaFoldDB" id="A0AB39IRU3"/>
<dbReference type="PROSITE" id="PS51459">
    <property type="entry name" value="FIDO"/>
    <property type="match status" value="1"/>
</dbReference>
<keyword evidence="2" id="KW-0548">Nucleotidyltransferase</keyword>
<keyword evidence="1" id="KW-0808">Transferase</keyword>
<dbReference type="EC" id="2.7.7.108" evidence="5"/>
<evidence type="ECO:0000259" key="8">
    <source>
        <dbReference type="PROSITE" id="PS51459"/>
    </source>
</evidence>
<dbReference type="GeneID" id="302580027"/>
<evidence type="ECO:0000256" key="7">
    <source>
        <dbReference type="ARBA" id="ARBA00048696"/>
    </source>
</evidence>
<keyword evidence="3" id="KW-0547">Nucleotide-binding</keyword>
<evidence type="ECO:0000256" key="1">
    <source>
        <dbReference type="ARBA" id="ARBA00022679"/>
    </source>
</evidence>
<evidence type="ECO:0000256" key="2">
    <source>
        <dbReference type="ARBA" id="ARBA00022695"/>
    </source>
</evidence>
<feature type="domain" description="Fido" evidence="8">
    <location>
        <begin position="1"/>
        <end position="72"/>
    </location>
</feature>
<keyword evidence="4" id="KW-0067">ATP-binding</keyword>
<evidence type="ECO:0000256" key="3">
    <source>
        <dbReference type="ARBA" id="ARBA00022741"/>
    </source>
</evidence>
<comment type="catalytic activity">
    <reaction evidence="7">
        <text>L-tyrosyl-[protein] + ATP = O-(5'-adenylyl)-L-tyrosyl-[protein] + diphosphate</text>
        <dbReference type="Rhea" id="RHEA:54288"/>
        <dbReference type="Rhea" id="RHEA-COMP:10136"/>
        <dbReference type="Rhea" id="RHEA-COMP:13846"/>
        <dbReference type="ChEBI" id="CHEBI:30616"/>
        <dbReference type="ChEBI" id="CHEBI:33019"/>
        <dbReference type="ChEBI" id="CHEBI:46858"/>
        <dbReference type="ChEBI" id="CHEBI:83624"/>
        <dbReference type="EC" id="2.7.7.108"/>
    </reaction>
</comment>
<reference evidence="9" key="1">
    <citation type="submission" date="2024-07" db="EMBL/GenBank/DDBJ databases">
        <authorList>
            <person name="Pedron J."/>
        </authorList>
    </citation>
    <scope>NUCLEOTIDE SEQUENCE</scope>
    <source>
        <strain evidence="9">A003-S1-M15</strain>
    </source>
</reference>
<evidence type="ECO:0000256" key="6">
    <source>
        <dbReference type="ARBA" id="ARBA00047939"/>
    </source>
</evidence>
<evidence type="ECO:0000256" key="5">
    <source>
        <dbReference type="ARBA" id="ARBA00034531"/>
    </source>
</evidence>
<name>A0AB39IRU3_9GAMM</name>
<accession>A0AB39IRU3</accession>
<gene>
    <name evidence="9" type="ORF">LF929_000095</name>
</gene>
<dbReference type="Pfam" id="PF02661">
    <property type="entry name" value="Fic"/>
    <property type="match status" value="1"/>
</dbReference>
<sequence>MAKHYAEFNMLHPFREGNGRTQRVLFDYLAAINGYYIAWGNISPSDWIEANVYGVIQDYTYLYRIFSAITYEHA</sequence>
<protein>
    <recommendedName>
        <fullName evidence="5">protein adenylyltransferase</fullName>
        <ecNumber evidence="5">2.7.7.108</ecNumber>
    </recommendedName>
</protein>
<comment type="catalytic activity">
    <reaction evidence="6">
        <text>L-threonyl-[protein] + ATP = 3-O-(5'-adenylyl)-L-threonyl-[protein] + diphosphate</text>
        <dbReference type="Rhea" id="RHEA:54292"/>
        <dbReference type="Rhea" id="RHEA-COMP:11060"/>
        <dbReference type="Rhea" id="RHEA-COMP:13847"/>
        <dbReference type="ChEBI" id="CHEBI:30013"/>
        <dbReference type="ChEBI" id="CHEBI:30616"/>
        <dbReference type="ChEBI" id="CHEBI:33019"/>
        <dbReference type="ChEBI" id="CHEBI:138113"/>
        <dbReference type="EC" id="2.7.7.108"/>
    </reaction>
</comment>